<feature type="non-terminal residue" evidence="1">
    <location>
        <position position="83"/>
    </location>
</feature>
<gene>
    <name evidence="1" type="ORF">MAR_037597</name>
</gene>
<keyword evidence="2" id="KW-1185">Reference proteome</keyword>
<name>A0ABY7FNW6_MYAAR</name>
<proteinExistence type="predicted"/>
<evidence type="ECO:0000313" key="1">
    <source>
        <dbReference type="EMBL" id="WAR23928.1"/>
    </source>
</evidence>
<organism evidence="1 2">
    <name type="scientific">Mya arenaria</name>
    <name type="common">Soft-shell clam</name>
    <dbReference type="NCBI Taxonomy" id="6604"/>
    <lineage>
        <taxon>Eukaryota</taxon>
        <taxon>Metazoa</taxon>
        <taxon>Spiralia</taxon>
        <taxon>Lophotrochozoa</taxon>
        <taxon>Mollusca</taxon>
        <taxon>Bivalvia</taxon>
        <taxon>Autobranchia</taxon>
        <taxon>Heteroconchia</taxon>
        <taxon>Euheterodonta</taxon>
        <taxon>Imparidentia</taxon>
        <taxon>Neoheterodontei</taxon>
        <taxon>Myida</taxon>
        <taxon>Myoidea</taxon>
        <taxon>Myidae</taxon>
        <taxon>Mya</taxon>
    </lineage>
</organism>
<dbReference type="EMBL" id="CP111024">
    <property type="protein sequence ID" value="WAR23928.1"/>
    <property type="molecule type" value="Genomic_DNA"/>
</dbReference>
<reference evidence="1" key="1">
    <citation type="submission" date="2022-11" db="EMBL/GenBank/DDBJ databases">
        <title>Centuries of genome instability and evolution in soft-shell clam transmissible cancer (bioRxiv).</title>
        <authorList>
            <person name="Hart S.F.M."/>
            <person name="Yonemitsu M.A."/>
            <person name="Giersch R.M."/>
            <person name="Beal B.F."/>
            <person name="Arriagada G."/>
            <person name="Davis B.W."/>
            <person name="Ostrander E.A."/>
            <person name="Goff S.P."/>
            <person name="Metzger M.J."/>
        </authorList>
    </citation>
    <scope>NUCLEOTIDE SEQUENCE</scope>
    <source>
        <strain evidence="1">MELC-2E11</strain>
        <tissue evidence="1">Siphon/mantle</tissue>
    </source>
</reference>
<dbReference type="Proteomes" id="UP001164746">
    <property type="component" value="Chromosome 13"/>
</dbReference>
<evidence type="ECO:0000313" key="2">
    <source>
        <dbReference type="Proteomes" id="UP001164746"/>
    </source>
</evidence>
<feature type="non-terminal residue" evidence="1">
    <location>
        <position position="1"/>
    </location>
</feature>
<sequence>KPKELVLSGNFNCPDIDWNTFTVNCSNVRDKTIQHHLSTTNLQTMHSREKARLYKQAYKTGSWSRIRQYQNFKEWDQVKKIIQ</sequence>
<accession>A0ABY7FNW6</accession>
<evidence type="ECO:0008006" key="3">
    <source>
        <dbReference type="Google" id="ProtNLM"/>
    </source>
</evidence>
<protein>
    <recommendedName>
        <fullName evidence="3">Endonuclease/exonuclease/phosphatase domain-containing protein</fullName>
    </recommendedName>
</protein>